<feature type="region of interest" description="Disordered" evidence="1">
    <location>
        <begin position="62"/>
        <end position="117"/>
    </location>
</feature>
<proteinExistence type="predicted"/>
<gene>
    <name evidence="2" type="ORF">Micbo1qcDRAFT_61205</name>
</gene>
<dbReference type="InParanoid" id="A0A136J538"/>
<dbReference type="EMBL" id="KQ964249">
    <property type="protein sequence ID" value="KXJ92321.1"/>
    <property type="molecule type" value="Genomic_DNA"/>
</dbReference>
<reference evidence="3" key="1">
    <citation type="submission" date="2016-02" db="EMBL/GenBank/DDBJ databases">
        <title>Draft genome sequence of Microdochium bolleyi, a fungal endophyte of beachgrass.</title>
        <authorList>
            <consortium name="DOE Joint Genome Institute"/>
            <person name="David A.S."/>
            <person name="May G."/>
            <person name="Haridas S."/>
            <person name="Lim J."/>
            <person name="Wang M."/>
            <person name="Labutti K."/>
            <person name="Lipzen A."/>
            <person name="Barry K."/>
            <person name="Grigoriev I.V."/>
        </authorList>
    </citation>
    <scope>NUCLEOTIDE SEQUENCE [LARGE SCALE GENOMIC DNA]</scope>
    <source>
        <strain evidence="3">J235TASD1</strain>
    </source>
</reference>
<sequence length="165" mass="17905">MSVSCIFRTPLCPSRECVRSLADNSNATRVHTCNYRASTRYCDHLQSSSARRANSGLWPSASPLLLTPASRGQTPSISYGERIGSAQCPSRSRQRIRLGQTEQKPTTKTNLGSKPSLTDSDCWSCSSMLDSGKALPSRTRGMFLLVGSSSNDAISHGQEDRSSDD</sequence>
<dbReference type="Proteomes" id="UP000070501">
    <property type="component" value="Unassembled WGS sequence"/>
</dbReference>
<evidence type="ECO:0000313" key="2">
    <source>
        <dbReference type="EMBL" id="KXJ92321.1"/>
    </source>
</evidence>
<accession>A0A136J538</accession>
<organism evidence="2 3">
    <name type="scientific">Microdochium bolleyi</name>
    <dbReference type="NCBI Taxonomy" id="196109"/>
    <lineage>
        <taxon>Eukaryota</taxon>
        <taxon>Fungi</taxon>
        <taxon>Dikarya</taxon>
        <taxon>Ascomycota</taxon>
        <taxon>Pezizomycotina</taxon>
        <taxon>Sordariomycetes</taxon>
        <taxon>Xylariomycetidae</taxon>
        <taxon>Xylariales</taxon>
        <taxon>Microdochiaceae</taxon>
        <taxon>Microdochium</taxon>
    </lineage>
</organism>
<feature type="compositionally biased region" description="Polar residues" evidence="1">
    <location>
        <begin position="100"/>
        <end position="117"/>
    </location>
</feature>
<evidence type="ECO:0000256" key="1">
    <source>
        <dbReference type="SAM" id="MobiDB-lite"/>
    </source>
</evidence>
<protein>
    <submittedName>
        <fullName evidence="2">Uncharacterized protein</fullName>
    </submittedName>
</protein>
<dbReference type="AlphaFoldDB" id="A0A136J538"/>
<evidence type="ECO:0000313" key="3">
    <source>
        <dbReference type="Proteomes" id="UP000070501"/>
    </source>
</evidence>
<keyword evidence="3" id="KW-1185">Reference proteome</keyword>
<name>A0A136J538_9PEZI</name>